<dbReference type="EMBL" id="FOBV01000024">
    <property type="protein sequence ID" value="SEN12446.1"/>
    <property type="molecule type" value="Genomic_DNA"/>
</dbReference>
<name>A0A1H8DZ62_9FLAO</name>
<evidence type="ECO:0000313" key="2">
    <source>
        <dbReference type="Proteomes" id="UP000199450"/>
    </source>
</evidence>
<dbReference type="RefSeq" id="WP_228400983.1">
    <property type="nucleotide sequence ID" value="NZ_FOBV01000024.1"/>
</dbReference>
<reference evidence="2" key="1">
    <citation type="submission" date="2016-10" db="EMBL/GenBank/DDBJ databases">
        <authorList>
            <person name="Varghese N."/>
            <person name="Submissions S."/>
        </authorList>
    </citation>
    <scope>NUCLEOTIDE SEQUENCE [LARGE SCALE GENOMIC DNA]</scope>
    <source>
        <strain evidence="2">DSM 17453</strain>
    </source>
</reference>
<keyword evidence="2" id="KW-1185">Reference proteome</keyword>
<dbReference type="Proteomes" id="UP000199450">
    <property type="component" value="Unassembled WGS sequence"/>
</dbReference>
<dbReference type="STRING" id="295069.SAMN05421856_1242"/>
<proteinExistence type="predicted"/>
<sequence>MQSAWNKAVFDANQPFRPVLHNGSAYMMSGDVLGISDLIGLGLNRVAEDHPYAALALSLAAIVATKGRATDDVLKTESNLWRIGAYKEMKGIEAGLDAHHVGQSAIMKKLVAGYDHKTAPTILVPKLGHTIGTGVVSRSTTGFTSAREVLARDIFELRRVYGSQGIPNSALQELIQMNKTMYPGAFMK</sequence>
<protein>
    <submittedName>
        <fullName evidence="1">Uncharacterized protein</fullName>
    </submittedName>
</protein>
<dbReference type="AlphaFoldDB" id="A0A1H8DZ62"/>
<gene>
    <name evidence="1" type="ORF">SAMN05421856_1242</name>
</gene>
<organism evidence="1 2">
    <name type="scientific">Chryseobacterium taichungense</name>
    <dbReference type="NCBI Taxonomy" id="295069"/>
    <lineage>
        <taxon>Bacteria</taxon>
        <taxon>Pseudomonadati</taxon>
        <taxon>Bacteroidota</taxon>
        <taxon>Flavobacteriia</taxon>
        <taxon>Flavobacteriales</taxon>
        <taxon>Weeksellaceae</taxon>
        <taxon>Chryseobacterium group</taxon>
        <taxon>Chryseobacterium</taxon>
    </lineage>
</organism>
<evidence type="ECO:0000313" key="1">
    <source>
        <dbReference type="EMBL" id="SEN12446.1"/>
    </source>
</evidence>
<accession>A0A1H8DZ62</accession>